<evidence type="ECO:0000256" key="1">
    <source>
        <dbReference type="SAM" id="MobiDB-lite"/>
    </source>
</evidence>
<keyword evidence="3" id="KW-1185">Reference proteome</keyword>
<sequence>MPLDIPAFTTAFNRAYDRLHRSSQPSDLAAEQEKLRALIPEDASEHDRGWTGQLVDDLAVPPPPPPERSELYEEAVRIHVAVYPPEGTTEEQIAMLEQGSRKIWQLAARAEKDEQEDIRAMTEDLKSLEDWLRDPPFPLTDTPFPTSDG</sequence>
<gene>
    <name evidence="2" type="ORF">GCM10009742_09860</name>
</gene>
<evidence type="ECO:0000313" key="2">
    <source>
        <dbReference type="EMBL" id="GAA1569673.1"/>
    </source>
</evidence>
<reference evidence="2 3" key="1">
    <citation type="journal article" date="2019" name="Int. J. Syst. Evol. Microbiol.">
        <title>The Global Catalogue of Microorganisms (GCM) 10K type strain sequencing project: providing services to taxonomists for standard genome sequencing and annotation.</title>
        <authorList>
            <consortium name="The Broad Institute Genomics Platform"/>
            <consortium name="The Broad Institute Genome Sequencing Center for Infectious Disease"/>
            <person name="Wu L."/>
            <person name="Ma J."/>
        </authorList>
    </citation>
    <scope>NUCLEOTIDE SEQUENCE [LARGE SCALE GENOMIC DNA]</scope>
    <source>
        <strain evidence="2 3">JCM 14304</strain>
    </source>
</reference>
<feature type="compositionally biased region" description="Low complexity" evidence="1">
    <location>
        <begin position="139"/>
        <end position="149"/>
    </location>
</feature>
<accession>A0ABN2D3C3</accession>
<feature type="region of interest" description="Disordered" evidence="1">
    <location>
        <begin position="129"/>
        <end position="149"/>
    </location>
</feature>
<feature type="region of interest" description="Disordered" evidence="1">
    <location>
        <begin position="38"/>
        <end position="68"/>
    </location>
</feature>
<proteinExistence type="predicted"/>
<comment type="caution">
    <text evidence="2">The sequence shown here is derived from an EMBL/GenBank/DDBJ whole genome shotgun (WGS) entry which is preliminary data.</text>
</comment>
<protein>
    <submittedName>
        <fullName evidence="2">Uncharacterized protein</fullName>
    </submittedName>
</protein>
<organism evidence="2 3">
    <name type="scientific">Kribbella karoonensis</name>
    <dbReference type="NCBI Taxonomy" id="324851"/>
    <lineage>
        <taxon>Bacteria</taxon>
        <taxon>Bacillati</taxon>
        <taxon>Actinomycetota</taxon>
        <taxon>Actinomycetes</taxon>
        <taxon>Propionibacteriales</taxon>
        <taxon>Kribbellaceae</taxon>
        <taxon>Kribbella</taxon>
    </lineage>
</organism>
<name>A0ABN2D3C3_9ACTN</name>
<dbReference type="Proteomes" id="UP001500190">
    <property type="component" value="Unassembled WGS sequence"/>
</dbReference>
<evidence type="ECO:0000313" key="3">
    <source>
        <dbReference type="Proteomes" id="UP001500190"/>
    </source>
</evidence>
<dbReference type="RefSeq" id="WP_344188158.1">
    <property type="nucleotide sequence ID" value="NZ_BAAAND010000001.1"/>
</dbReference>
<dbReference type="EMBL" id="BAAAND010000001">
    <property type="protein sequence ID" value="GAA1569673.1"/>
    <property type="molecule type" value="Genomic_DNA"/>
</dbReference>